<dbReference type="GO" id="GO:0022857">
    <property type="term" value="F:transmembrane transporter activity"/>
    <property type="evidence" value="ECO:0007669"/>
    <property type="project" value="InterPro"/>
</dbReference>
<feature type="region of interest" description="Disordered" evidence="7">
    <location>
        <begin position="1"/>
        <end position="25"/>
    </location>
</feature>
<keyword evidence="5 8" id="KW-0472">Membrane</keyword>
<comment type="subcellular location">
    <subcellularLocation>
        <location evidence="1">Membrane</location>
        <topology evidence="1">Multi-pass membrane protein</topology>
    </subcellularLocation>
</comment>
<dbReference type="SUPFAM" id="SSF103473">
    <property type="entry name" value="MFS general substrate transporter"/>
    <property type="match status" value="1"/>
</dbReference>
<feature type="compositionally biased region" description="Basic and acidic residues" evidence="7">
    <location>
        <begin position="497"/>
        <end position="508"/>
    </location>
</feature>
<feature type="transmembrane region" description="Helical" evidence="8">
    <location>
        <begin position="457"/>
        <end position="478"/>
    </location>
</feature>
<feature type="transmembrane region" description="Helical" evidence="8">
    <location>
        <begin position="200"/>
        <end position="219"/>
    </location>
</feature>
<evidence type="ECO:0000313" key="9">
    <source>
        <dbReference type="EMBL" id="GJE96883.1"/>
    </source>
</evidence>
<evidence type="ECO:0000256" key="2">
    <source>
        <dbReference type="ARBA" id="ARBA00022448"/>
    </source>
</evidence>
<evidence type="ECO:0000256" key="4">
    <source>
        <dbReference type="ARBA" id="ARBA00022989"/>
    </source>
</evidence>
<accession>A0A9P3LJ46</accession>
<feature type="transmembrane region" description="Helical" evidence="8">
    <location>
        <begin position="168"/>
        <end position="188"/>
    </location>
</feature>
<feature type="transmembrane region" description="Helical" evidence="8">
    <location>
        <begin position="331"/>
        <end position="351"/>
    </location>
</feature>
<feature type="transmembrane region" description="Helical" evidence="8">
    <location>
        <begin position="363"/>
        <end position="383"/>
    </location>
</feature>
<comment type="caution">
    <text evidence="9">The sequence shown here is derived from an EMBL/GenBank/DDBJ whole genome shotgun (WGS) entry which is preliminary data.</text>
</comment>
<feature type="transmembrane region" description="Helical" evidence="8">
    <location>
        <begin position="135"/>
        <end position="156"/>
    </location>
</feature>
<gene>
    <name evidence="9" type="ORF">PsYK624_130910</name>
</gene>
<evidence type="ECO:0000256" key="5">
    <source>
        <dbReference type="ARBA" id="ARBA00023136"/>
    </source>
</evidence>
<dbReference type="FunFam" id="1.20.1250.20:FF:000064">
    <property type="entry name" value="MFS allantoate transporter"/>
    <property type="match status" value="1"/>
</dbReference>
<keyword evidence="4 8" id="KW-1133">Transmembrane helix</keyword>
<protein>
    <submittedName>
        <fullName evidence="9">MFS general substrate transporter</fullName>
    </submittedName>
</protein>
<proteinExistence type="inferred from homology"/>
<feature type="transmembrane region" description="Helical" evidence="8">
    <location>
        <begin position="395"/>
        <end position="417"/>
    </location>
</feature>
<dbReference type="PANTHER" id="PTHR43791:SF63">
    <property type="entry name" value="HIGH AFFINITY CYSTEINE TRANSPORTER"/>
    <property type="match status" value="1"/>
</dbReference>
<evidence type="ECO:0000256" key="8">
    <source>
        <dbReference type="SAM" id="Phobius"/>
    </source>
</evidence>
<name>A0A9P3LJ46_9APHY</name>
<keyword evidence="10" id="KW-1185">Reference proteome</keyword>
<feature type="region of interest" description="Disordered" evidence="7">
    <location>
        <begin position="488"/>
        <end position="517"/>
    </location>
</feature>
<sequence length="549" mass="60164">MSSSASLADPEKQAAPLEPHALPHDAHGHAHARKVALSDIDVAAAVTAGVDLDAVDEQEAKRVLRKIDWHILPLMCLIFALQYADKNALGQSAVLGLLEDAHLTQNQYNQLGTVFYVFYLAAEFPQNYLLQRFPVAKVLAIDIFLWAALLMCHAAAKSFAALATVRTFLALTEAAIMPGFMVVTAMFYTRDEGVRRVGSWFLMDGTAIVVLGFIAFGCLHIHTTTLAPWQWLNIILGLITLVASVLFWFFFPDNPTTAWFLTPEERVVAVARIRVNQAGIENKKFKKSQLMECLRDPKTWMWFFYAAFSQVSNSLSNQRGLIVSEFGFNSIQTTLLGCVDGAVLILAVLISTTLASRLPNARAYVGAGGYAVGILGAILVNVLSSRLKVGLLCSYWLGAGGSFAPFVIALAWVGAVTAGHTKRVCTNAIMIIGYALGNAVGPQPWKKQYQPRNHVPWTVICVCWAVSGALMLLLRWYLARENARRDAEQAAAAPEPGRGDVDEKHEGDGDGASEEEVYLEDARGAEVGKVDKAFLDLTDIENRDFRYVL</sequence>
<dbReference type="EMBL" id="BPQB01000065">
    <property type="protein sequence ID" value="GJE96883.1"/>
    <property type="molecule type" value="Genomic_DNA"/>
</dbReference>
<dbReference type="InterPro" id="IPR011701">
    <property type="entry name" value="MFS"/>
</dbReference>
<dbReference type="Proteomes" id="UP000703269">
    <property type="component" value="Unassembled WGS sequence"/>
</dbReference>
<evidence type="ECO:0000256" key="7">
    <source>
        <dbReference type="SAM" id="MobiDB-lite"/>
    </source>
</evidence>
<dbReference type="Gene3D" id="1.20.1250.20">
    <property type="entry name" value="MFS general substrate transporter like domains"/>
    <property type="match status" value="2"/>
</dbReference>
<dbReference type="GO" id="GO:0016020">
    <property type="term" value="C:membrane"/>
    <property type="evidence" value="ECO:0007669"/>
    <property type="project" value="UniProtKB-SubCell"/>
</dbReference>
<feature type="transmembrane region" description="Helical" evidence="8">
    <location>
        <begin position="231"/>
        <end position="251"/>
    </location>
</feature>
<dbReference type="Pfam" id="PF07690">
    <property type="entry name" value="MFS_1"/>
    <property type="match status" value="1"/>
</dbReference>
<evidence type="ECO:0000256" key="3">
    <source>
        <dbReference type="ARBA" id="ARBA00022692"/>
    </source>
</evidence>
<evidence type="ECO:0000313" key="10">
    <source>
        <dbReference type="Proteomes" id="UP000703269"/>
    </source>
</evidence>
<evidence type="ECO:0000256" key="1">
    <source>
        <dbReference type="ARBA" id="ARBA00004141"/>
    </source>
</evidence>
<feature type="transmembrane region" description="Helical" evidence="8">
    <location>
        <begin position="424"/>
        <end position="445"/>
    </location>
</feature>
<dbReference type="InterPro" id="IPR036259">
    <property type="entry name" value="MFS_trans_sf"/>
</dbReference>
<organism evidence="9 10">
    <name type="scientific">Phanerochaete sordida</name>
    <dbReference type="NCBI Taxonomy" id="48140"/>
    <lineage>
        <taxon>Eukaryota</taxon>
        <taxon>Fungi</taxon>
        <taxon>Dikarya</taxon>
        <taxon>Basidiomycota</taxon>
        <taxon>Agaricomycotina</taxon>
        <taxon>Agaricomycetes</taxon>
        <taxon>Polyporales</taxon>
        <taxon>Phanerochaetaceae</taxon>
        <taxon>Phanerochaete</taxon>
    </lineage>
</organism>
<comment type="similarity">
    <text evidence="6">Belongs to the major facilitator superfamily. Allantoate permease family.</text>
</comment>
<evidence type="ECO:0000256" key="6">
    <source>
        <dbReference type="ARBA" id="ARBA00037968"/>
    </source>
</evidence>
<dbReference type="AlphaFoldDB" id="A0A9P3LJ46"/>
<dbReference type="OrthoDB" id="6730379at2759"/>
<reference evidence="9 10" key="1">
    <citation type="submission" date="2021-08" db="EMBL/GenBank/DDBJ databases">
        <title>Draft Genome Sequence of Phanerochaete sordida strain YK-624.</title>
        <authorList>
            <person name="Mori T."/>
            <person name="Dohra H."/>
            <person name="Suzuki T."/>
            <person name="Kawagishi H."/>
            <person name="Hirai H."/>
        </authorList>
    </citation>
    <scope>NUCLEOTIDE SEQUENCE [LARGE SCALE GENOMIC DNA]</scope>
    <source>
        <strain evidence="9 10">YK-624</strain>
    </source>
</reference>
<keyword evidence="3 8" id="KW-0812">Transmembrane</keyword>
<keyword evidence="2" id="KW-0813">Transport</keyword>
<dbReference type="PANTHER" id="PTHR43791">
    <property type="entry name" value="PERMEASE-RELATED"/>
    <property type="match status" value="1"/>
</dbReference>